<dbReference type="GO" id="GO:0004803">
    <property type="term" value="F:transposase activity"/>
    <property type="evidence" value="ECO:0007669"/>
    <property type="project" value="InterPro"/>
</dbReference>
<dbReference type="GO" id="GO:0003677">
    <property type="term" value="F:DNA binding"/>
    <property type="evidence" value="ECO:0007669"/>
    <property type="project" value="InterPro"/>
</dbReference>
<dbReference type="HOGENOM" id="CLU_594835_0_0_1"/>
<dbReference type="GO" id="GO:0006313">
    <property type="term" value="P:DNA transposition"/>
    <property type="evidence" value="ECO:0007669"/>
    <property type="project" value="InterPro"/>
</dbReference>
<proteinExistence type="predicted"/>
<protein>
    <submittedName>
        <fullName evidence="1">Uncharacterized protein</fullName>
    </submittedName>
</protein>
<gene>
    <name evidence="1" type="ORF">CGI_10014799</name>
</gene>
<dbReference type="InParanoid" id="K1RG38"/>
<dbReference type="EMBL" id="JH817196">
    <property type="protein sequence ID" value="EKC40390.1"/>
    <property type="molecule type" value="Genomic_DNA"/>
</dbReference>
<name>K1RG38_MAGGI</name>
<dbReference type="InterPro" id="IPR002559">
    <property type="entry name" value="Transposase_11"/>
</dbReference>
<dbReference type="PROSITE" id="PS50966">
    <property type="entry name" value="ZF_SWIM"/>
    <property type="match status" value="1"/>
</dbReference>
<accession>K1RG38</accession>
<evidence type="ECO:0000313" key="1">
    <source>
        <dbReference type="EMBL" id="EKC40390.1"/>
    </source>
</evidence>
<sequence>MNYLSLCDQMFLICYQYCMQETKYVLQANGNTAAETDSEAEGERSSSLFSAIEADSISIPSNRQLSSGELAVRKGQVRSSVERAIDMMEMFVSSEDEVDADKTICAMETGDVQDLGHTGKVHETHYRATSGLIKRVKIAKLLLIQENNMAGQFAGQDLSEIQFEDILVKDDGKATDDENLGFGHITRETVIQQHIRPLAQTLFGDAATQQAILVLDGTYIYINKSGIFKFQRQSFSLHKGRPLVKPLVIVSTTGYFISVMGPHIAKNNDATILNHVMKTNIEDICNWVREEDIFVIDRGFRDSLDFLEEMGIQARMPSFMTKGEKQMRTENANSSRLVTKVTPSYAQEHIEGDCAIQVYKEEPGLLRVRLQSRHVSSKSYLLWVRYEAGEICGWYCKCRAGARVVGMCAHVAAILWFVGYARHHKEGKLGVRDWGEFISDASLVDDSDNSSDSEESEPEE</sequence>
<dbReference type="Pfam" id="PF01609">
    <property type="entry name" value="DDE_Tnp_1"/>
    <property type="match status" value="1"/>
</dbReference>
<dbReference type="AlphaFoldDB" id="K1RG38"/>
<dbReference type="InterPro" id="IPR007527">
    <property type="entry name" value="Znf_SWIM"/>
</dbReference>
<dbReference type="GO" id="GO:0008270">
    <property type="term" value="F:zinc ion binding"/>
    <property type="evidence" value="ECO:0007669"/>
    <property type="project" value="InterPro"/>
</dbReference>
<reference evidence="1" key="1">
    <citation type="journal article" date="2012" name="Nature">
        <title>The oyster genome reveals stress adaptation and complexity of shell formation.</title>
        <authorList>
            <person name="Zhang G."/>
            <person name="Fang X."/>
            <person name="Guo X."/>
            <person name="Li L."/>
            <person name="Luo R."/>
            <person name="Xu F."/>
            <person name="Yang P."/>
            <person name="Zhang L."/>
            <person name="Wang X."/>
            <person name="Qi H."/>
            <person name="Xiong Z."/>
            <person name="Que H."/>
            <person name="Xie Y."/>
            <person name="Holland P.W."/>
            <person name="Paps J."/>
            <person name="Zhu Y."/>
            <person name="Wu F."/>
            <person name="Chen Y."/>
            <person name="Wang J."/>
            <person name="Peng C."/>
            <person name="Meng J."/>
            <person name="Yang L."/>
            <person name="Liu J."/>
            <person name="Wen B."/>
            <person name="Zhang N."/>
            <person name="Huang Z."/>
            <person name="Zhu Q."/>
            <person name="Feng Y."/>
            <person name="Mount A."/>
            <person name="Hedgecock D."/>
            <person name="Xu Z."/>
            <person name="Liu Y."/>
            <person name="Domazet-Loso T."/>
            <person name="Du Y."/>
            <person name="Sun X."/>
            <person name="Zhang S."/>
            <person name="Liu B."/>
            <person name="Cheng P."/>
            <person name="Jiang X."/>
            <person name="Li J."/>
            <person name="Fan D."/>
            <person name="Wang W."/>
            <person name="Fu W."/>
            <person name="Wang T."/>
            <person name="Wang B."/>
            <person name="Zhang J."/>
            <person name="Peng Z."/>
            <person name="Li Y."/>
            <person name="Li N."/>
            <person name="Wang J."/>
            <person name="Chen M."/>
            <person name="He Y."/>
            <person name="Tan F."/>
            <person name="Song X."/>
            <person name="Zheng Q."/>
            <person name="Huang R."/>
            <person name="Yang H."/>
            <person name="Du X."/>
            <person name="Chen L."/>
            <person name="Yang M."/>
            <person name="Gaffney P.M."/>
            <person name="Wang S."/>
            <person name="Luo L."/>
            <person name="She Z."/>
            <person name="Ming Y."/>
            <person name="Huang W."/>
            <person name="Zhang S."/>
            <person name="Huang B."/>
            <person name="Zhang Y."/>
            <person name="Qu T."/>
            <person name="Ni P."/>
            <person name="Miao G."/>
            <person name="Wang J."/>
            <person name="Wang Q."/>
            <person name="Steinberg C.E."/>
            <person name="Wang H."/>
            <person name="Li N."/>
            <person name="Qian L."/>
            <person name="Zhang G."/>
            <person name="Li Y."/>
            <person name="Yang H."/>
            <person name="Liu X."/>
            <person name="Wang J."/>
            <person name="Yin Y."/>
            <person name="Wang J."/>
        </authorList>
    </citation>
    <scope>NUCLEOTIDE SEQUENCE [LARGE SCALE GENOMIC DNA]</scope>
    <source>
        <strain evidence="1">05x7-T-G4-1.051#20</strain>
    </source>
</reference>
<organism evidence="1">
    <name type="scientific">Magallana gigas</name>
    <name type="common">Pacific oyster</name>
    <name type="synonym">Crassostrea gigas</name>
    <dbReference type="NCBI Taxonomy" id="29159"/>
    <lineage>
        <taxon>Eukaryota</taxon>
        <taxon>Metazoa</taxon>
        <taxon>Spiralia</taxon>
        <taxon>Lophotrochozoa</taxon>
        <taxon>Mollusca</taxon>
        <taxon>Bivalvia</taxon>
        <taxon>Autobranchia</taxon>
        <taxon>Pteriomorphia</taxon>
        <taxon>Ostreida</taxon>
        <taxon>Ostreoidea</taxon>
        <taxon>Ostreidae</taxon>
        <taxon>Magallana</taxon>
    </lineage>
</organism>